<feature type="compositionally biased region" description="Polar residues" evidence="1">
    <location>
        <begin position="95"/>
        <end position="109"/>
    </location>
</feature>
<accession>F8QG39</accession>
<organism evidence="3">
    <name type="scientific">Serpula lacrymans var. lacrymans (strain S7.3)</name>
    <name type="common">Dry rot fungus</name>
    <dbReference type="NCBI Taxonomy" id="936435"/>
    <lineage>
        <taxon>Eukaryota</taxon>
        <taxon>Fungi</taxon>
        <taxon>Dikarya</taxon>
        <taxon>Basidiomycota</taxon>
        <taxon>Agaricomycotina</taxon>
        <taxon>Agaricomycetes</taxon>
        <taxon>Agaricomycetidae</taxon>
        <taxon>Boletales</taxon>
        <taxon>Coniophorineae</taxon>
        <taxon>Serpulaceae</taxon>
        <taxon>Serpula</taxon>
    </lineage>
</organism>
<evidence type="ECO:0000256" key="1">
    <source>
        <dbReference type="SAM" id="MobiDB-lite"/>
    </source>
</evidence>
<name>F8QG39_SERL3</name>
<sequence length="109" mass="11648">MPPRRGAPSFNTLSPQDAASFPSSDPSSPANLLFPRSTSPSSGFSSFLSKSSKWFGRKPSDPRYAPGPPEPRSSTSSVGRKPKISRPTDPRPILSSFQSDSHVSNNASK</sequence>
<protein>
    <submittedName>
        <fullName evidence="2">Uncharacterized protein</fullName>
    </submittedName>
</protein>
<dbReference type="OrthoDB" id="2794538at2759"/>
<dbReference type="EMBL" id="GL945499">
    <property type="protein sequence ID" value="EGN92787.1"/>
    <property type="molecule type" value="Genomic_DNA"/>
</dbReference>
<dbReference type="InParanoid" id="F8QG39"/>
<evidence type="ECO:0000313" key="2">
    <source>
        <dbReference type="EMBL" id="EGN92787.1"/>
    </source>
</evidence>
<dbReference type="STRING" id="936435.F8QG39"/>
<feature type="compositionally biased region" description="Low complexity" evidence="1">
    <location>
        <begin position="37"/>
        <end position="52"/>
    </location>
</feature>
<dbReference type="OMA" id="KSSKWFG"/>
<gene>
    <name evidence="2" type="ORF">SERLA73DRAFT_190649</name>
</gene>
<keyword evidence="3" id="KW-1185">Reference proteome</keyword>
<feature type="region of interest" description="Disordered" evidence="1">
    <location>
        <begin position="1"/>
        <end position="109"/>
    </location>
</feature>
<feature type="compositionally biased region" description="Low complexity" evidence="1">
    <location>
        <begin position="14"/>
        <end position="30"/>
    </location>
</feature>
<dbReference type="Proteomes" id="UP000008063">
    <property type="component" value="Unassembled WGS sequence"/>
</dbReference>
<reference evidence="3" key="1">
    <citation type="journal article" date="2011" name="Science">
        <title>The plant cell wall-decomposing machinery underlies the functional diversity of forest fungi.</title>
        <authorList>
            <person name="Eastwood D.C."/>
            <person name="Floudas D."/>
            <person name="Binder M."/>
            <person name="Majcherczyk A."/>
            <person name="Schneider P."/>
            <person name="Aerts A."/>
            <person name="Asiegbu F.O."/>
            <person name="Baker S.E."/>
            <person name="Barry K."/>
            <person name="Bendiksby M."/>
            <person name="Blumentritt M."/>
            <person name="Coutinho P.M."/>
            <person name="Cullen D."/>
            <person name="de Vries R.P."/>
            <person name="Gathman A."/>
            <person name="Goodell B."/>
            <person name="Henrissat B."/>
            <person name="Ihrmark K."/>
            <person name="Kauserud H."/>
            <person name="Kohler A."/>
            <person name="LaButti K."/>
            <person name="Lapidus A."/>
            <person name="Lavin J.L."/>
            <person name="Lee Y.-H."/>
            <person name="Lindquist E."/>
            <person name="Lilly W."/>
            <person name="Lucas S."/>
            <person name="Morin E."/>
            <person name="Murat C."/>
            <person name="Oguiza J.A."/>
            <person name="Park J."/>
            <person name="Pisabarro A.G."/>
            <person name="Riley R."/>
            <person name="Rosling A."/>
            <person name="Salamov A."/>
            <person name="Schmidt O."/>
            <person name="Schmutz J."/>
            <person name="Skrede I."/>
            <person name="Stenlid J."/>
            <person name="Wiebenga A."/>
            <person name="Xie X."/>
            <person name="Kuees U."/>
            <person name="Hibbett D.S."/>
            <person name="Hoffmeister D."/>
            <person name="Hoegberg N."/>
            <person name="Martin F."/>
            <person name="Grigoriev I.V."/>
            <person name="Watkinson S.C."/>
        </authorList>
    </citation>
    <scope>NUCLEOTIDE SEQUENCE [LARGE SCALE GENOMIC DNA]</scope>
    <source>
        <strain evidence="3">strain S7.3</strain>
    </source>
</reference>
<evidence type="ECO:0000313" key="3">
    <source>
        <dbReference type="Proteomes" id="UP000008063"/>
    </source>
</evidence>
<dbReference type="AlphaFoldDB" id="F8QG39"/>
<proteinExistence type="predicted"/>
<dbReference type="HOGENOM" id="CLU_2210079_0_0_1"/>